<organism evidence="2">
    <name type="scientific">Zea mays</name>
    <name type="common">Maize</name>
    <dbReference type="NCBI Taxonomy" id="4577"/>
    <lineage>
        <taxon>Eukaryota</taxon>
        <taxon>Viridiplantae</taxon>
        <taxon>Streptophyta</taxon>
        <taxon>Embryophyta</taxon>
        <taxon>Tracheophyta</taxon>
        <taxon>Spermatophyta</taxon>
        <taxon>Magnoliopsida</taxon>
        <taxon>Liliopsida</taxon>
        <taxon>Poales</taxon>
        <taxon>Poaceae</taxon>
        <taxon>PACMAD clade</taxon>
        <taxon>Panicoideae</taxon>
        <taxon>Andropogonodae</taxon>
        <taxon>Andropogoneae</taxon>
        <taxon>Tripsacinae</taxon>
        <taxon>Zea</taxon>
    </lineage>
</organism>
<feature type="region of interest" description="Disordered" evidence="1">
    <location>
        <begin position="96"/>
        <end position="171"/>
    </location>
</feature>
<dbReference type="ExpressionAtlas" id="A0A1D6KWI7">
    <property type="expression patterns" value="baseline and differential"/>
</dbReference>
<sequence>MLLDPLRAPPAPALYMEGKPTLKSLLADGIADGNHCSQTGLQPRSTLSPALALVERQAVQEESHLATSSEILASTDKLAECQETITILSKQLQALKMPTASGPPDTPPFAFPGRARRSPTTSHSRSRASSPRPPRLPVPLPPRPRTPQVLSKKDEGEVRATATPTTRSATR</sequence>
<evidence type="ECO:0000313" key="2">
    <source>
        <dbReference type="EMBL" id="ONM06832.1"/>
    </source>
</evidence>
<dbReference type="AlphaFoldDB" id="A0A1D6KWI7"/>
<accession>A0A1D6KWI7</accession>
<dbReference type="EMBL" id="CM007647">
    <property type="protein sequence ID" value="ONM06832.1"/>
    <property type="molecule type" value="Genomic_DNA"/>
</dbReference>
<reference evidence="2" key="1">
    <citation type="submission" date="2015-12" db="EMBL/GenBank/DDBJ databases">
        <title>Update maize B73 reference genome by single molecule sequencing technologies.</title>
        <authorList>
            <consortium name="Maize Genome Sequencing Project"/>
            <person name="Ware D."/>
        </authorList>
    </citation>
    <scope>NUCLEOTIDE SEQUENCE [LARGE SCALE GENOMIC DNA]</scope>
    <source>
        <tissue evidence="2">Seedling</tissue>
    </source>
</reference>
<proteinExistence type="predicted"/>
<feature type="compositionally biased region" description="Low complexity" evidence="1">
    <location>
        <begin position="118"/>
        <end position="130"/>
    </location>
</feature>
<feature type="compositionally biased region" description="Low complexity" evidence="1">
    <location>
        <begin position="159"/>
        <end position="171"/>
    </location>
</feature>
<name>A0A1D6KWI7_MAIZE</name>
<gene>
    <name evidence="2" type="ORF">ZEAMMB73_Zm00001d033135</name>
</gene>
<dbReference type="InterPro" id="IPR008587">
    <property type="entry name" value="FPP_plant"/>
</dbReference>
<dbReference type="Pfam" id="PF05911">
    <property type="entry name" value="FPP"/>
    <property type="match status" value="1"/>
</dbReference>
<protein>
    <submittedName>
        <fullName evidence="2">Uncharacterized protein</fullName>
    </submittedName>
</protein>
<evidence type="ECO:0000256" key="1">
    <source>
        <dbReference type="SAM" id="MobiDB-lite"/>
    </source>
</evidence>
<feature type="compositionally biased region" description="Pro residues" evidence="1">
    <location>
        <begin position="131"/>
        <end position="145"/>
    </location>
</feature>